<feature type="domain" description="Acyl-CoA dehydrogenase/oxidase C-terminal" evidence="2">
    <location>
        <begin position="1"/>
        <end position="34"/>
    </location>
</feature>
<dbReference type="InterPro" id="IPR036250">
    <property type="entry name" value="AcylCo_DH-like_C"/>
</dbReference>
<name>A0A7W9YE98_9HYPH</name>
<accession>A0A7W9YE98</accession>
<proteinExistence type="predicted"/>
<evidence type="ECO:0000313" key="3">
    <source>
        <dbReference type="EMBL" id="MBB6166173.1"/>
    </source>
</evidence>
<protein>
    <submittedName>
        <fullName evidence="3">Alkylation response protein AidB-like acyl-CoA dehydrogenase</fullName>
    </submittedName>
</protein>
<comment type="caution">
    <text evidence="3">The sequence shown here is derived from an EMBL/GenBank/DDBJ whole genome shotgun (WGS) entry which is preliminary data.</text>
</comment>
<evidence type="ECO:0000313" key="4">
    <source>
        <dbReference type="Proteomes" id="UP000547879"/>
    </source>
</evidence>
<dbReference type="InterPro" id="IPR009075">
    <property type="entry name" value="AcylCo_DH/oxidase_C"/>
</dbReference>
<sequence>MADYPVKRIYRDVRICRNYEGTSDIQRMVIARNL</sequence>
<gene>
    <name evidence="3" type="ORF">HNQ72_006024</name>
</gene>
<dbReference type="AlphaFoldDB" id="A0A7W9YE98"/>
<keyword evidence="4" id="KW-1185">Reference proteome</keyword>
<dbReference type="EMBL" id="JACHEG010000015">
    <property type="protein sequence ID" value="MBB6166173.1"/>
    <property type="molecule type" value="Genomic_DNA"/>
</dbReference>
<keyword evidence="1" id="KW-0285">Flavoprotein</keyword>
<dbReference type="Pfam" id="PF00441">
    <property type="entry name" value="Acyl-CoA_dh_1"/>
    <property type="match status" value="1"/>
</dbReference>
<evidence type="ECO:0000259" key="2">
    <source>
        <dbReference type="Pfam" id="PF00441"/>
    </source>
</evidence>
<dbReference type="SUPFAM" id="SSF47203">
    <property type="entry name" value="Acyl-CoA dehydrogenase C-terminal domain-like"/>
    <property type="match status" value="1"/>
</dbReference>
<dbReference type="GO" id="GO:0016627">
    <property type="term" value="F:oxidoreductase activity, acting on the CH-CH group of donors"/>
    <property type="evidence" value="ECO:0007669"/>
    <property type="project" value="InterPro"/>
</dbReference>
<reference evidence="3 4" key="1">
    <citation type="submission" date="2020-08" db="EMBL/GenBank/DDBJ databases">
        <title>Genomic Encyclopedia of Type Strains, Phase IV (KMG-IV): sequencing the most valuable type-strain genomes for metagenomic binning, comparative biology and taxonomic classification.</title>
        <authorList>
            <person name="Goeker M."/>
        </authorList>
    </citation>
    <scope>NUCLEOTIDE SEQUENCE [LARGE SCALE GENOMIC DNA]</scope>
    <source>
        <strain evidence="3 4">DSM 100734</strain>
    </source>
</reference>
<evidence type="ECO:0000256" key="1">
    <source>
        <dbReference type="ARBA" id="ARBA00022630"/>
    </source>
</evidence>
<dbReference type="Proteomes" id="UP000547879">
    <property type="component" value="Unassembled WGS sequence"/>
</dbReference>
<dbReference type="Gene3D" id="1.20.140.10">
    <property type="entry name" value="Butyryl-CoA Dehydrogenase, subunit A, domain 3"/>
    <property type="match status" value="1"/>
</dbReference>
<organism evidence="3 4">
    <name type="scientific">Rhizobium wenxiniae</name>
    <dbReference type="NCBI Taxonomy" id="1737357"/>
    <lineage>
        <taxon>Bacteria</taxon>
        <taxon>Pseudomonadati</taxon>
        <taxon>Pseudomonadota</taxon>
        <taxon>Alphaproteobacteria</taxon>
        <taxon>Hyphomicrobiales</taxon>
        <taxon>Rhizobiaceae</taxon>
        <taxon>Rhizobium/Agrobacterium group</taxon>
        <taxon>Rhizobium</taxon>
    </lineage>
</organism>